<keyword evidence="4" id="KW-1185">Reference proteome</keyword>
<dbReference type="InterPro" id="IPR007513">
    <property type="entry name" value="SERF-like_N"/>
</dbReference>
<gene>
    <name evidence="3" type="ORF">BABINDRAFT_162011</name>
</gene>
<dbReference type="Proteomes" id="UP000094336">
    <property type="component" value="Unassembled WGS sequence"/>
</dbReference>
<evidence type="ECO:0000259" key="2">
    <source>
        <dbReference type="Pfam" id="PF04419"/>
    </source>
</evidence>
<feature type="domain" description="Small EDRK-rich factor-like N-terminal" evidence="2">
    <location>
        <begin position="1"/>
        <end position="34"/>
    </location>
</feature>
<accession>A0A1E3QPP0</accession>
<dbReference type="Pfam" id="PF04419">
    <property type="entry name" value="SERF-like_N"/>
    <property type="match status" value="1"/>
</dbReference>
<evidence type="ECO:0000313" key="4">
    <source>
        <dbReference type="Proteomes" id="UP000094336"/>
    </source>
</evidence>
<evidence type="ECO:0000256" key="1">
    <source>
        <dbReference type="SAM" id="MobiDB-lite"/>
    </source>
</evidence>
<organism evidence="3 4">
    <name type="scientific">Babjeviella inositovora NRRL Y-12698</name>
    <dbReference type="NCBI Taxonomy" id="984486"/>
    <lineage>
        <taxon>Eukaryota</taxon>
        <taxon>Fungi</taxon>
        <taxon>Dikarya</taxon>
        <taxon>Ascomycota</taxon>
        <taxon>Saccharomycotina</taxon>
        <taxon>Pichiomycetes</taxon>
        <taxon>Serinales incertae sedis</taxon>
        <taxon>Babjeviella</taxon>
    </lineage>
</organism>
<reference evidence="4" key="1">
    <citation type="submission" date="2016-05" db="EMBL/GenBank/DDBJ databases">
        <title>Comparative genomics of biotechnologically important yeasts.</title>
        <authorList>
            <consortium name="DOE Joint Genome Institute"/>
            <person name="Riley R."/>
            <person name="Haridas S."/>
            <person name="Wolfe K.H."/>
            <person name="Lopes M.R."/>
            <person name="Hittinger C.T."/>
            <person name="Goker M."/>
            <person name="Salamov A."/>
            <person name="Wisecaver J."/>
            <person name="Long T.M."/>
            <person name="Aerts A.L."/>
            <person name="Barry K."/>
            <person name="Choi C."/>
            <person name="Clum A."/>
            <person name="Coughlan A.Y."/>
            <person name="Deshpande S."/>
            <person name="Douglass A.P."/>
            <person name="Hanson S.J."/>
            <person name="Klenk H.-P."/>
            <person name="Labutti K."/>
            <person name="Lapidus A."/>
            <person name="Lindquist E."/>
            <person name="Lipzen A."/>
            <person name="Meier-Kolthoff J.P."/>
            <person name="Ohm R.A."/>
            <person name="Otillar R.P."/>
            <person name="Pangilinan J."/>
            <person name="Peng Y."/>
            <person name="Rokas A."/>
            <person name="Rosa C.A."/>
            <person name="Scheuner C."/>
            <person name="Sibirny A.A."/>
            <person name="Slot J.C."/>
            <person name="Stielow J.B."/>
            <person name="Sun H."/>
            <person name="Kurtzman C.P."/>
            <person name="Blackwell M."/>
            <person name="Grigoriev I.V."/>
            <person name="Jeffries T.W."/>
        </authorList>
    </citation>
    <scope>NUCLEOTIDE SEQUENCE [LARGE SCALE GENOMIC DNA]</scope>
    <source>
        <strain evidence="4">NRRL Y-12698</strain>
    </source>
</reference>
<protein>
    <recommendedName>
        <fullName evidence="2">Small EDRK-rich factor-like N-terminal domain-containing protein</fullName>
    </recommendedName>
</protein>
<dbReference type="RefSeq" id="XP_018984959.1">
    <property type="nucleotide sequence ID" value="XM_019129122.1"/>
</dbReference>
<sequence>MARGNQRDLARAKNLKKQQEANKKKETGDPAKRMETHAEIMRQKQAASDARKAAEALTGKK</sequence>
<evidence type="ECO:0000313" key="3">
    <source>
        <dbReference type="EMBL" id="ODQ79631.1"/>
    </source>
</evidence>
<dbReference type="AlphaFoldDB" id="A0A1E3QPP0"/>
<dbReference type="OrthoDB" id="18018at2759"/>
<proteinExistence type="predicted"/>
<dbReference type="EMBL" id="KV454432">
    <property type="protein sequence ID" value="ODQ79631.1"/>
    <property type="molecule type" value="Genomic_DNA"/>
</dbReference>
<dbReference type="GeneID" id="30146975"/>
<feature type="compositionally biased region" description="Basic and acidic residues" evidence="1">
    <location>
        <begin position="1"/>
        <end position="42"/>
    </location>
</feature>
<name>A0A1E3QPP0_9ASCO</name>
<feature type="region of interest" description="Disordered" evidence="1">
    <location>
        <begin position="1"/>
        <end position="61"/>
    </location>
</feature>